<reference evidence="11 12" key="1">
    <citation type="submission" date="2019-07" db="EMBL/GenBank/DDBJ databases">
        <title>Genome sequence of 2 isolates from Red Sea Mangroves.</title>
        <authorList>
            <person name="Sefrji F."/>
            <person name="Michoud G."/>
            <person name="Merlino G."/>
            <person name="Daffonchio D."/>
        </authorList>
    </citation>
    <scope>NUCLEOTIDE SEQUENCE [LARGE SCALE GENOMIC DNA]</scope>
    <source>
        <strain evidence="11 12">R1DC41</strain>
    </source>
</reference>
<dbReference type="EMBL" id="CP049742">
    <property type="protein sequence ID" value="QPC46553.1"/>
    <property type="molecule type" value="Genomic_DNA"/>
</dbReference>
<comment type="subcellular location">
    <subcellularLocation>
        <location evidence="1">Cell membrane</location>
    </subcellularLocation>
</comment>
<evidence type="ECO:0000313" key="12">
    <source>
        <dbReference type="Proteomes" id="UP000593626"/>
    </source>
</evidence>
<dbReference type="GO" id="GO:0005886">
    <property type="term" value="C:plasma membrane"/>
    <property type="evidence" value="ECO:0007669"/>
    <property type="project" value="UniProtKB-SubCell"/>
</dbReference>
<evidence type="ECO:0000256" key="8">
    <source>
        <dbReference type="SAM" id="Phobius"/>
    </source>
</evidence>
<dbReference type="PANTHER" id="PTHR32089:SF114">
    <property type="entry name" value="METHYL-ACCEPTING CHEMOTAXIS PROTEIN MCPB"/>
    <property type="match status" value="1"/>
</dbReference>
<proteinExistence type="inferred from homology"/>
<evidence type="ECO:0000313" key="11">
    <source>
        <dbReference type="EMBL" id="QPC46553.1"/>
    </source>
</evidence>
<dbReference type="SMART" id="SM00304">
    <property type="entry name" value="HAMP"/>
    <property type="match status" value="1"/>
</dbReference>
<keyword evidence="12" id="KW-1185">Reference proteome</keyword>
<evidence type="ECO:0000256" key="6">
    <source>
        <dbReference type="PROSITE-ProRule" id="PRU00284"/>
    </source>
</evidence>
<keyword evidence="3 8" id="KW-0472">Membrane</keyword>
<dbReference type="InterPro" id="IPR003660">
    <property type="entry name" value="HAMP_dom"/>
</dbReference>
<gene>
    <name evidence="11" type="ORF">G8O30_06025</name>
</gene>
<keyword evidence="7" id="KW-0175">Coiled coil</keyword>
<keyword evidence="8" id="KW-0812">Transmembrane</keyword>
<dbReference type="Pfam" id="PF00672">
    <property type="entry name" value="HAMP"/>
    <property type="match status" value="1"/>
</dbReference>
<dbReference type="PANTHER" id="PTHR32089">
    <property type="entry name" value="METHYL-ACCEPTING CHEMOTAXIS PROTEIN MCPB"/>
    <property type="match status" value="1"/>
</dbReference>
<dbReference type="Proteomes" id="UP000593626">
    <property type="component" value="Chromosome"/>
</dbReference>
<evidence type="ECO:0000256" key="2">
    <source>
        <dbReference type="ARBA" id="ARBA00022475"/>
    </source>
</evidence>
<dbReference type="SMART" id="SM00283">
    <property type="entry name" value="MA"/>
    <property type="match status" value="1"/>
</dbReference>
<dbReference type="Gene3D" id="1.10.287.950">
    <property type="entry name" value="Methyl-accepting chemotaxis protein"/>
    <property type="match status" value="1"/>
</dbReference>
<feature type="coiled-coil region" evidence="7">
    <location>
        <begin position="189"/>
        <end position="216"/>
    </location>
</feature>
<dbReference type="Gene3D" id="6.10.340.10">
    <property type="match status" value="1"/>
</dbReference>
<feature type="transmembrane region" description="Helical" evidence="8">
    <location>
        <begin position="20"/>
        <end position="42"/>
    </location>
</feature>
<dbReference type="Pfam" id="PF00015">
    <property type="entry name" value="MCPsignal"/>
    <property type="match status" value="1"/>
</dbReference>
<sequence length="397" mass="42902">MTTLSEQTTKSAQAGIQTSIIITLIALTFTFIGALVLSNRIVSPIKIIKSRLNVIANGELPSEPLKIQSRDEVGQMVEQLNSMTDSLRTIVSQTTLSSSNVLQRVQLVFEQSSAIRANADQVASTMEEMTNGVEQQSNDQQKLTEQVNDFATQIMTTATDGVGIKNSAQQMVQATNLAKETLNSTISVVSEVATQMSDAQREVEGLERKTKDITRLTHVIQDIAEQTNLLALNASIEAARAGEHGKGFAVVANEVRKLAEQVSASVVDISSIVMAIQQSSHGVSTTLKKGYVVVKEGTHKMSLMDQQFAGMSEEVNVVTNAIDIMSSKLYAILDETKEVNAAIENLAAIAEETAAGMEQISASTEQSAQYVHNIHQETATLRDDAVSLKESVSKFKL</sequence>
<evidence type="ECO:0000256" key="1">
    <source>
        <dbReference type="ARBA" id="ARBA00004236"/>
    </source>
</evidence>
<keyword evidence="4 6" id="KW-0807">Transducer</keyword>
<dbReference type="CDD" id="cd06225">
    <property type="entry name" value="HAMP"/>
    <property type="match status" value="1"/>
</dbReference>
<dbReference type="PROSITE" id="PS50111">
    <property type="entry name" value="CHEMOTAXIS_TRANSDUC_2"/>
    <property type="match status" value="1"/>
</dbReference>
<evidence type="ECO:0000256" key="5">
    <source>
        <dbReference type="ARBA" id="ARBA00029447"/>
    </source>
</evidence>
<organism evidence="11 12">
    <name type="scientific">Mangrovibacillus cuniculi</name>
    <dbReference type="NCBI Taxonomy" id="2593652"/>
    <lineage>
        <taxon>Bacteria</taxon>
        <taxon>Bacillati</taxon>
        <taxon>Bacillota</taxon>
        <taxon>Bacilli</taxon>
        <taxon>Bacillales</taxon>
        <taxon>Bacillaceae</taxon>
        <taxon>Mangrovibacillus</taxon>
    </lineage>
</organism>
<dbReference type="SUPFAM" id="SSF58104">
    <property type="entry name" value="Methyl-accepting chemotaxis protein (MCP) signaling domain"/>
    <property type="match status" value="1"/>
</dbReference>
<evidence type="ECO:0000256" key="7">
    <source>
        <dbReference type="SAM" id="Coils"/>
    </source>
</evidence>
<feature type="domain" description="HAMP" evidence="10">
    <location>
        <begin position="39"/>
        <end position="92"/>
    </location>
</feature>
<evidence type="ECO:0000256" key="3">
    <source>
        <dbReference type="ARBA" id="ARBA00023136"/>
    </source>
</evidence>
<evidence type="ECO:0000259" key="9">
    <source>
        <dbReference type="PROSITE" id="PS50111"/>
    </source>
</evidence>
<dbReference type="RefSeq" id="WP_239674077.1">
    <property type="nucleotide sequence ID" value="NZ_CP049742.1"/>
</dbReference>
<evidence type="ECO:0000259" key="10">
    <source>
        <dbReference type="PROSITE" id="PS50885"/>
    </source>
</evidence>
<evidence type="ECO:0000256" key="4">
    <source>
        <dbReference type="ARBA" id="ARBA00023224"/>
    </source>
</evidence>
<dbReference type="GO" id="GO:0007165">
    <property type="term" value="P:signal transduction"/>
    <property type="evidence" value="ECO:0007669"/>
    <property type="project" value="UniProtKB-KW"/>
</dbReference>
<dbReference type="AlphaFoldDB" id="A0A7S8HF85"/>
<dbReference type="PROSITE" id="PS50885">
    <property type="entry name" value="HAMP"/>
    <property type="match status" value="1"/>
</dbReference>
<comment type="similarity">
    <text evidence="5">Belongs to the methyl-accepting chemotaxis (MCP) protein family.</text>
</comment>
<accession>A0A7S8HF85</accession>
<feature type="domain" description="Methyl-accepting transducer" evidence="9">
    <location>
        <begin position="111"/>
        <end position="361"/>
    </location>
</feature>
<name>A0A7S8HF85_9BACI</name>
<keyword evidence="8" id="KW-1133">Transmembrane helix</keyword>
<dbReference type="KEGG" id="mcui:G8O30_06025"/>
<protein>
    <submittedName>
        <fullName evidence="11">HAMP domain-containing protein</fullName>
    </submittedName>
</protein>
<keyword evidence="2" id="KW-1003">Cell membrane</keyword>
<dbReference type="InterPro" id="IPR004089">
    <property type="entry name" value="MCPsignal_dom"/>
</dbReference>